<feature type="domain" description="Heterokaryon incompatibility" evidence="2">
    <location>
        <begin position="69"/>
        <end position="212"/>
    </location>
</feature>
<dbReference type="InterPro" id="IPR010730">
    <property type="entry name" value="HET"/>
</dbReference>
<keyword evidence="4" id="KW-1185">Reference proteome</keyword>
<dbReference type="PANTHER" id="PTHR24148">
    <property type="entry name" value="ANKYRIN REPEAT DOMAIN-CONTAINING PROTEIN 39 HOMOLOG-RELATED"/>
    <property type="match status" value="1"/>
</dbReference>
<dbReference type="STRING" id="1149755.A0A2J6RWT5"/>
<dbReference type="InterPro" id="IPR052895">
    <property type="entry name" value="HetReg/Transcr_Mod"/>
</dbReference>
<protein>
    <submittedName>
        <fullName evidence="3">HET-domain-containing protein</fullName>
    </submittedName>
</protein>
<proteinExistence type="predicted"/>
<dbReference type="OrthoDB" id="2157530at2759"/>
<reference evidence="3 4" key="1">
    <citation type="submission" date="2016-04" db="EMBL/GenBank/DDBJ databases">
        <title>A degradative enzymes factory behind the ericoid mycorrhizal symbiosis.</title>
        <authorList>
            <consortium name="DOE Joint Genome Institute"/>
            <person name="Martino E."/>
            <person name="Morin E."/>
            <person name="Grelet G."/>
            <person name="Kuo A."/>
            <person name="Kohler A."/>
            <person name="Daghino S."/>
            <person name="Barry K."/>
            <person name="Choi C."/>
            <person name="Cichocki N."/>
            <person name="Clum A."/>
            <person name="Copeland A."/>
            <person name="Hainaut M."/>
            <person name="Haridas S."/>
            <person name="Labutti K."/>
            <person name="Lindquist E."/>
            <person name="Lipzen A."/>
            <person name="Khouja H.-R."/>
            <person name="Murat C."/>
            <person name="Ohm R."/>
            <person name="Olson A."/>
            <person name="Spatafora J."/>
            <person name="Veneault-Fourrey C."/>
            <person name="Henrissat B."/>
            <person name="Grigoriev I."/>
            <person name="Martin F."/>
            <person name="Perotto S."/>
        </authorList>
    </citation>
    <scope>NUCLEOTIDE SEQUENCE [LARGE SCALE GENOMIC DNA]</scope>
    <source>
        <strain evidence="3 4">F</strain>
    </source>
</reference>
<sequence>MESLTLDSEERRGDKDEELSPFCYDPLNDGEIRVLSFKNQDATSKAVQLSMRIVSRKEPVNEKGEPLVYFALSYTWGQSPLNKLIILNDCKFYVNSNLESALRRLRSHQNTRSIDPLWIDAICIDQSNNQEKCAQVVLMKKTYEYATQVIVWLGEERIGTTKWAVHLLQNQIKIEGSEASLPKYPAAPAAWQAFGDDLMKRDWWKRVWVIQEIAVSWHTPPIVMCGPYMFSWTRLAVAAHYAEASDLPIFNHTADEIAEGYVYLPTIRWKSAYRERLSQGQPLPILEMLGNSISCAASDPRDMIYSLLGLATDIKSVPVADDKRLSTITAPEPSVHSNTELICDYEKSVEEVYTDFVRVHASTHKSLDIICFTRHAVGELKDSRNLPSWVPDWSTLWRTGSNQLPRVAHLEPGYPPQYIYNASSGVEPDFEFFDTNCLLASGTFFDTVKNVGDPYLDSNPPGKVFYNTLQGWRQVALGTKYESVSRPYVGGGNMLDAFTRTITCDQGRYGERVKVDGKLFDPNDCFIDYGDRMFANPTDTLIGDDVFSLLRQCRLHQSKSFKNAERAVYLRTQRRRIFVTEKGYFGLGTASTEIGDGVFVLSGCSVPVLLRKKRSDFGIKSGIASTLAREKGLEGYYYFVGESFVTGIMDGEVVKQGGKFERLLLR</sequence>
<gene>
    <name evidence="3" type="ORF">L207DRAFT_631141</name>
</gene>
<evidence type="ECO:0000256" key="1">
    <source>
        <dbReference type="SAM" id="MobiDB-lite"/>
    </source>
</evidence>
<dbReference type="PANTHER" id="PTHR24148:SF73">
    <property type="entry name" value="HET DOMAIN PROTEIN (AFU_ORTHOLOGUE AFUA_8G01020)"/>
    <property type="match status" value="1"/>
</dbReference>
<dbReference type="Pfam" id="PF06985">
    <property type="entry name" value="HET"/>
    <property type="match status" value="1"/>
</dbReference>
<dbReference type="Proteomes" id="UP000235786">
    <property type="component" value="Unassembled WGS sequence"/>
</dbReference>
<evidence type="ECO:0000259" key="2">
    <source>
        <dbReference type="Pfam" id="PF06985"/>
    </source>
</evidence>
<evidence type="ECO:0000313" key="3">
    <source>
        <dbReference type="EMBL" id="PMD42963.1"/>
    </source>
</evidence>
<feature type="region of interest" description="Disordered" evidence="1">
    <location>
        <begin position="1"/>
        <end position="20"/>
    </location>
</feature>
<dbReference type="AlphaFoldDB" id="A0A2J6RWT5"/>
<evidence type="ECO:0000313" key="4">
    <source>
        <dbReference type="Proteomes" id="UP000235786"/>
    </source>
</evidence>
<dbReference type="EMBL" id="KZ613942">
    <property type="protein sequence ID" value="PMD42963.1"/>
    <property type="molecule type" value="Genomic_DNA"/>
</dbReference>
<organism evidence="3 4">
    <name type="scientific">Hyaloscypha variabilis (strain UAMH 11265 / GT02V1 / F)</name>
    <name type="common">Meliniomyces variabilis</name>
    <dbReference type="NCBI Taxonomy" id="1149755"/>
    <lineage>
        <taxon>Eukaryota</taxon>
        <taxon>Fungi</taxon>
        <taxon>Dikarya</taxon>
        <taxon>Ascomycota</taxon>
        <taxon>Pezizomycotina</taxon>
        <taxon>Leotiomycetes</taxon>
        <taxon>Helotiales</taxon>
        <taxon>Hyaloscyphaceae</taxon>
        <taxon>Hyaloscypha</taxon>
        <taxon>Hyaloscypha variabilis</taxon>
    </lineage>
</organism>
<name>A0A2J6RWT5_HYAVF</name>
<accession>A0A2J6RWT5</accession>
<dbReference type="Pfam" id="PF26639">
    <property type="entry name" value="Het-6_barrel"/>
    <property type="match status" value="1"/>
</dbReference>